<organism evidence="1 2">
    <name type="scientific">Gossypium stocksii</name>
    <dbReference type="NCBI Taxonomy" id="47602"/>
    <lineage>
        <taxon>Eukaryota</taxon>
        <taxon>Viridiplantae</taxon>
        <taxon>Streptophyta</taxon>
        <taxon>Embryophyta</taxon>
        <taxon>Tracheophyta</taxon>
        <taxon>Spermatophyta</taxon>
        <taxon>Magnoliopsida</taxon>
        <taxon>eudicotyledons</taxon>
        <taxon>Gunneridae</taxon>
        <taxon>Pentapetalae</taxon>
        <taxon>rosids</taxon>
        <taxon>malvids</taxon>
        <taxon>Malvales</taxon>
        <taxon>Malvaceae</taxon>
        <taxon>Malvoideae</taxon>
        <taxon>Gossypium</taxon>
    </lineage>
</organism>
<dbReference type="OrthoDB" id="428159at2759"/>
<evidence type="ECO:0000313" key="1">
    <source>
        <dbReference type="EMBL" id="KAH1098406.1"/>
    </source>
</evidence>
<evidence type="ECO:0000313" key="2">
    <source>
        <dbReference type="Proteomes" id="UP000828251"/>
    </source>
</evidence>
<protein>
    <submittedName>
        <fullName evidence="1">Uncharacterized protein</fullName>
    </submittedName>
</protein>
<dbReference type="Proteomes" id="UP000828251">
    <property type="component" value="Unassembled WGS sequence"/>
</dbReference>
<name>A0A9D4AAL0_9ROSI</name>
<comment type="caution">
    <text evidence="1">The sequence shown here is derived from an EMBL/GenBank/DDBJ whole genome shotgun (WGS) entry which is preliminary data.</text>
</comment>
<dbReference type="AlphaFoldDB" id="A0A9D4AAL0"/>
<gene>
    <name evidence="1" type="ORF">J1N35_015327</name>
</gene>
<keyword evidence="2" id="KW-1185">Reference proteome</keyword>
<accession>A0A9D4AAL0</accession>
<sequence length="196" mass="22686">MLAFSSFQRLAIPLSTRLKLFEHKPFDARAVMGFVLTHRRVRWFFADLTRVPVCALDSNGPVLKRTYGKEKISIFVMQLANITRGEGIRIFEVMADSKVMLQSLEVSYKTTIFWDLIESFSIIKYFEFQHERVRCISINLATSNSYSHSSYIGRLSMHQSCSNIFNSCRFLVQLLSFFSILGISCFCIESRAQVKY</sequence>
<proteinExistence type="predicted"/>
<dbReference type="EMBL" id="JAIQCV010000005">
    <property type="protein sequence ID" value="KAH1098406.1"/>
    <property type="molecule type" value="Genomic_DNA"/>
</dbReference>
<reference evidence="1 2" key="1">
    <citation type="journal article" date="2021" name="Plant Biotechnol. J.">
        <title>Multi-omics assisted identification of the key and species-specific regulatory components of drought-tolerant mechanisms in Gossypium stocksii.</title>
        <authorList>
            <person name="Yu D."/>
            <person name="Ke L."/>
            <person name="Zhang D."/>
            <person name="Wu Y."/>
            <person name="Sun Y."/>
            <person name="Mei J."/>
            <person name="Sun J."/>
            <person name="Sun Y."/>
        </authorList>
    </citation>
    <scope>NUCLEOTIDE SEQUENCE [LARGE SCALE GENOMIC DNA]</scope>
    <source>
        <strain evidence="2">cv. E1</strain>
        <tissue evidence="1">Leaf</tissue>
    </source>
</reference>